<evidence type="ECO:0000313" key="2">
    <source>
        <dbReference type="Proteomes" id="UP000007502"/>
    </source>
</evidence>
<dbReference type="GeneID" id="10228642"/>
<dbReference type="KEGG" id="vg:10228642"/>
<dbReference type="Proteomes" id="UP000007502">
    <property type="component" value="Segment"/>
</dbReference>
<protein>
    <submittedName>
        <fullName evidence="1">Uncharacterized protein ORF162</fullName>
    </submittedName>
</protein>
<accession>F1D1I5</accession>
<dbReference type="EMBL" id="HQ641347">
    <property type="protein sequence ID" value="ADX87979.1"/>
    <property type="molecule type" value="Genomic_DNA"/>
</dbReference>
<sequence>MMKWFLRLILSREEMKEIEMFKQKATEMAKYSGRVVISDSGGIRDEFETEEGRAQYYRAIIKRVMREDKIL</sequence>
<proteinExistence type="predicted"/>
<name>F1D1I5_9CAUD</name>
<gene>
    <name evidence="1" type="primary">ORF162</name>
</gene>
<organism evidence="1 2">
    <name type="scientific">Vibrio phage ICP1</name>
    <dbReference type="NCBI Taxonomy" id="979525"/>
    <lineage>
        <taxon>Viruses</taxon>
        <taxon>Duplodnaviria</taxon>
        <taxon>Heunggongvirae</taxon>
        <taxon>Uroviricota</taxon>
        <taxon>Caudoviricetes</taxon>
        <taxon>Mohonavirus</taxon>
        <taxon>Mohonavirus ICP1</taxon>
    </lineage>
</organism>
<keyword evidence="2" id="KW-1185">Reference proteome</keyword>
<reference evidence="1 2" key="1">
    <citation type="journal article" date="2011" name="MBio">
        <title>Evidence of a dominant lineage of Vibrio cholerae-specific lytic bacteriophages shed by cholera patients over a 10-year period in Dhaka, Bangladesh.</title>
        <authorList>
            <person name="Seed K.D."/>
            <person name="Bodi K.L."/>
            <person name="Kropinski A.M."/>
            <person name="Ackermann H.W."/>
            <person name="Calderwood S.B."/>
            <person name="Qadri F."/>
            <person name="Camilli A."/>
        </authorList>
    </citation>
    <scope>NUCLEOTIDE SEQUENCE [LARGE SCALE GENOMIC DNA]</scope>
</reference>
<dbReference type="RefSeq" id="YP_004251104.1">
    <property type="nucleotide sequence ID" value="NC_015157.1"/>
</dbReference>
<evidence type="ECO:0000313" key="1">
    <source>
        <dbReference type="EMBL" id="ADX87979.1"/>
    </source>
</evidence>